<sequence>MYAAPILILLLHLTWAVATIAASSAGQNGPVAAGAGPNGLQCQPIAVSACQGLGYNMTALPNLAGHTNQLEAELQFATESEATRAIEELDHSTFKSNVILVSNASFRSVKASCCVYAPQKKNRMVEWSDADDVVVVERNEDEDDEDEDDYESDNEKGQDNGRRKKTKERCVKGLDYLIPVIAKLVPLIESGCSRRARFLLCSSLFPLCTPDVPRPVAACKLLCETVRGECMENAPPELMELWPSFLNCDGLPQPEKHELCMQIPQEVVVPGGSPSGPPTTGSPGVEDHPQTYRFWKSGAPPASDLGGVLCPQNFSGSPFNPEECVPQCQRDAFHTSSQKKTSETLILGLSAVCFVLTLFALVTFWAEPTRFGYPERPVLFLCLCYNLFSVCYLERIVFHNQARMHDVELQGRLMRPGCLLTPPCLASYITTSYLSLCAASWWLIFALCFYLSSHKKWSSEALEKRSGLFHVLAWVPPLAPPIAALLLEKVRPSELTGMCYAPGFVELPALILLLLGLYFTLRASRSLLFLQLQLQPTLAHHRFGQIRKRFVLFSLLYFVPTTAGVVAALCERYADSVPSCSTPDDCLSPTPLSAWPALVRIFFQLVGGTLTGLWVWSRKTCESYRNRLGASGTPTSSLMNQSKAAGPLPKKHLYTSGKSMLPTGGITPLYAAISFHNVPVYNPNQSRV</sequence>
<feature type="transmembrane region" description="Helical" evidence="11">
    <location>
        <begin position="467"/>
        <end position="487"/>
    </location>
</feature>
<evidence type="ECO:0000256" key="4">
    <source>
        <dbReference type="ARBA" id="ARBA00022692"/>
    </source>
</evidence>
<evidence type="ECO:0000256" key="1">
    <source>
        <dbReference type="ARBA" id="ARBA00004141"/>
    </source>
</evidence>
<evidence type="ECO:0000256" key="11">
    <source>
        <dbReference type="SAM" id="Phobius"/>
    </source>
</evidence>
<evidence type="ECO:0000256" key="12">
    <source>
        <dbReference type="SAM" id="SignalP"/>
    </source>
</evidence>
<evidence type="ECO:0000256" key="6">
    <source>
        <dbReference type="ARBA" id="ARBA00023136"/>
    </source>
</evidence>
<dbReference type="STRING" id="7238.B4I959"/>
<dbReference type="PROSITE" id="PS50038">
    <property type="entry name" value="FZ"/>
    <property type="match status" value="1"/>
</dbReference>
<feature type="transmembrane region" description="Helical" evidence="11">
    <location>
        <begin position="432"/>
        <end position="451"/>
    </location>
</feature>
<accession>B4I959</accession>
<evidence type="ECO:0000313" key="16">
    <source>
        <dbReference type="Proteomes" id="UP000001292"/>
    </source>
</evidence>
<dbReference type="PANTHER" id="PTHR11309">
    <property type="entry name" value="FRIZZLED"/>
    <property type="match status" value="1"/>
</dbReference>
<protein>
    <submittedName>
        <fullName evidence="15">GM19089</fullName>
    </submittedName>
</protein>
<dbReference type="PROSITE" id="PS50261">
    <property type="entry name" value="G_PROTEIN_RECEP_F2_4"/>
    <property type="match status" value="1"/>
</dbReference>
<evidence type="ECO:0000256" key="8">
    <source>
        <dbReference type="ARBA" id="ARBA00023170"/>
    </source>
</evidence>
<evidence type="ECO:0000256" key="9">
    <source>
        <dbReference type="PROSITE-ProRule" id="PRU00090"/>
    </source>
</evidence>
<dbReference type="PhylomeDB" id="B4I959"/>
<dbReference type="Proteomes" id="UP000001292">
    <property type="component" value="Unassembled WGS sequence"/>
</dbReference>
<feature type="disulfide bond" evidence="9">
    <location>
        <begin position="192"/>
        <end position="230"/>
    </location>
</feature>
<dbReference type="InterPro" id="IPR020067">
    <property type="entry name" value="Frizzled_dom"/>
</dbReference>
<dbReference type="GO" id="GO:0017147">
    <property type="term" value="F:Wnt-protein binding"/>
    <property type="evidence" value="ECO:0007669"/>
    <property type="project" value="TreeGrafter"/>
</dbReference>
<dbReference type="InterPro" id="IPR036790">
    <property type="entry name" value="Frizzled_dom_sf"/>
</dbReference>
<proteinExistence type="inferred from homology"/>
<dbReference type="PRINTS" id="PR00489">
    <property type="entry name" value="FRIZZLED"/>
</dbReference>
<dbReference type="EMBL" id="CH480825">
    <property type="protein sequence ID" value="EDW43740.1"/>
    <property type="molecule type" value="Genomic_DNA"/>
</dbReference>
<keyword evidence="6 11" id="KW-0472">Membrane</keyword>
<keyword evidence="5 11" id="KW-1133">Transmembrane helix</keyword>
<dbReference type="CDD" id="cd15031">
    <property type="entry name" value="7tmF_FZD3_insect"/>
    <property type="match status" value="1"/>
</dbReference>
<gene>
    <name evidence="15" type="primary">Dsec\GM19089</name>
    <name evidence="15" type="ORF">Dsec_GM19089</name>
</gene>
<feature type="domain" description="G-protein coupled receptors family 2 profile 2" evidence="14">
    <location>
        <begin position="339"/>
        <end position="623"/>
    </location>
</feature>
<comment type="subcellular location">
    <subcellularLocation>
        <location evidence="1">Membrane</location>
        <topology evidence="1">Multi-pass membrane protein</topology>
    </subcellularLocation>
</comment>
<feature type="transmembrane region" description="Helical" evidence="11">
    <location>
        <begin position="550"/>
        <end position="569"/>
    </location>
</feature>
<feature type="signal peptide" evidence="12">
    <location>
        <begin position="1"/>
        <end position="16"/>
    </location>
</feature>
<dbReference type="SMART" id="SM01330">
    <property type="entry name" value="Frizzled"/>
    <property type="match status" value="1"/>
</dbReference>
<feature type="transmembrane region" description="Helical" evidence="11">
    <location>
        <begin position="597"/>
        <end position="617"/>
    </location>
</feature>
<keyword evidence="4 11" id="KW-0812">Transmembrane</keyword>
<dbReference type="GO" id="GO:0004888">
    <property type="term" value="F:transmembrane signaling receptor activity"/>
    <property type="evidence" value="ECO:0007669"/>
    <property type="project" value="InterPro"/>
</dbReference>
<feature type="transmembrane region" description="Helical" evidence="11">
    <location>
        <begin position="345"/>
        <end position="366"/>
    </location>
</feature>
<feature type="chain" id="PRO_5002809970" evidence="12">
    <location>
        <begin position="17"/>
        <end position="688"/>
    </location>
</feature>
<feature type="domain" description="FZ" evidence="13">
    <location>
        <begin position="37"/>
        <end position="263"/>
    </location>
</feature>
<feature type="compositionally biased region" description="Acidic residues" evidence="10">
    <location>
        <begin position="139"/>
        <end position="152"/>
    </location>
</feature>
<evidence type="ECO:0000313" key="15">
    <source>
        <dbReference type="EMBL" id="EDW43740.1"/>
    </source>
</evidence>
<dbReference type="InterPro" id="IPR015526">
    <property type="entry name" value="Frizzled/SFRP"/>
</dbReference>
<feature type="transmembrane region" description="Helical" evidence="11">
    <location>
        <begin position="378"/>
        <end position="398"/>
    </location>
</feature>
<evidence type="ECO:0000256" key="7">
    <source>
        <dbReference type="ARBA" id="ARBA00023157"/>
    </source>
</evidence>
<dbReference type="SUPFAM" id="SSF63501">
    <property type="entry name" value="Frizzled cysteine-rich domain"/>
    <property type="match status" value="2"/>
</dbReference>
<dbReference type="AlphaFoldDB" id="B4I959"/>
<dbReference type="SMART" id="SM00063">
    <property type="entry name" value="FRI"/>
    <property type="match status" value="1"/>
</dbReference>
<evidence type="ECO:0000256" key="5">
    <source>
        <dbReference type="ARBA" id="ARBA00022989"/>
    </source>
</evidence>
<dbReference type="HOGENOM" id="CLU_007873_5_1_1"/>
<dbReference type="GO" id="GO:0060070">
    <property type="term" value="P:canonical Wnt signaling pathway"/>
    <property type="evidence" value="ECO:0007669"/>
    <property type="project" value="TreeGrafter"/>
</dbReference>
<dbReference type="Gene3D" id="1.20.1070.10">
    <property type="entry name" value="Rhodopsin 7-helix transmembrane proteins"/>
    <property type="match status" value="1"/>
</dbReference>
<keyword evidence="12" id="KW-0732">Signal</keyword>
<dbReference type="GO" id="GO:0016020">
    <property type="term" value="C:membrane"/>
    <property type="evidence" value="ECO:0007669"/>
    <property type="project" value="UniProtKB-SubCell"/>
</dbReference>
<organism evidence="16">
    <name type="scientific">Drosophila sechellia</name>
    <name type="common">Fruit fly</name>
    <dbReference type="NCBI Taxonomy" id="7238"/>
    <lineage>
        <taxon>Eukaryota</taxon>
        <taxon>Metazoa</taxon>
        <taxon>Ecdysozoa</taxon>
        <taxon>Arthropoda</taxon>
        <taxon>Hexapoda</taxon>
        <taxon>Insecta</taxon>
        <taxon>Pterygota</taxon>
        <taxon>Neoptera</taxon>
        <taxon>Endopterygota</taxon>
        <taxon>Diptera</taxon>
        <taxon>Brachycera</taxon>
        <taxon>Muscomorpha</taxon>
        <taxon>Ephydroidea</taxon>
        <taxon>Drosophilidae</taxon>
        <taxon>Drosophila</taxon>
        <taxon>Sophophora</taxon>
    </lineage>
</organism>
<comment type="caution">
    <text evidence="9">Lacks conserved residue(s) required for the propagation of feature annotation.</text>
</comment>
<dbReference type="PANTHER" id="PTHR11309:SF142">
    <property type="entry name" value="FRIZZLED-3"/>
    <property type="match status" value="1"/>
</dbReference>
<evidence type="ECO:0000256" key="3">
    <source>
        <dbReference type="ARBA" id="ARBA00022473"/>
    </source>
</evidence>
<feature type="disulfide bond" evidence="9">
    <location>
        <begin position="219"/>
        <end position="260"/>
    </location>
</feature>
<evidence type="ECO:0000259" key="13">
    <source>
        <dbReference type="PROSITE" id="PS50038"/>
    </source>
</evidence>
<dbReference type="InterPro" id="IPR017981">
    <property type="entry name" value="GPCR_2-like_7TM"/>
</dbReference>
<evidence type="ECO:0000259" key="14">
    <source>
        <dbReference type="PROSITE" id="PS50261"/>
    </source>
</evidence>
<keyword evidence="16" id="KW-1185">Reference proteome</keyword>
<dbReference type="GO" id="GO:0035567">
    <property type="term" value="P:non-canonical Wnt signaling pathway"/>
    <property type="evidence" value="ECO:0007669"/>
    <property type="project" value="TreeGrafter"/>
</dbReference>
<dbReference type="Pfam" id="PF01392">
    <property type="entry name" value="Fz"/>
    <property type="match status" value="1"/>
</dbReference>
<feature type="transmembrane region" description="Helical" evidence="11">
    <location>
        <begin position="507"/>
        <end position="530"/>
    </location>
</feature>
<evidence type="ECO:0000256" key="10">
    <source>
        <dbReference type="SAM" id="MobiDB-lite"/>
    </source>
</evidence>
<evidence type="ECO:0000256" key="2">
    <source>
        <dbReference type="ARBA" id="ARBA00008077"/>
    </source>
</evidence>
<keyword evidence="8" id="KW-0675">Receptor</keyword>
<dbReference type="Pfam" id="PF01534">
    <property type="entry name" value="Frizzled"/>
    <property type="match status" value="1"/>
</dbReference>
<dbReference type="InterPro" id="IPR000539">
    <property type="entry name" value="Frizzled/Smoothened_7TM"/>
</dbReference>
<dbReference type="Gene3D" id="1.10.2000.10">
    <property type="entry name" value="Frizzled cysteine-rich domain"/>
    <property type="match status" value="2"/>
</dbReference>
<keyword evidence="7 9" id="KW-1015">Disulfide bond</keyword>
<comment type="similarity">
    <text evidence="2">Belongs to the G-protein coupled receptor Fz/Smo family.</text>
</comment>
<dbReference type="OMA" id="LTGMWVW"/>
<name>B4I959_DROSE</name>
<feature type="region of interest" description="Disordered" evidence="10">
    <location>
        <begin position="139"/>
        <end position="164"/>
    </location>
</feature>
<reference evidence="15 16" key="1">
    <citation type="journal article" date="2007" name="Nature">
        <title>Evolution of genes and genomes on the Drosophila phylogeny.</title>
        <authorList>
            <consortium name="Drosophila 12 Genomes Consortium"/>
            <person name="Clark A.G."/>
            <person name="Eisen M.B."/>
            <person name="Smith D.R."/>
            <person name="Bergman C.M."/>
            <person name="Oliver B."/>
            <person name="Markow T.A."/>
            <person name="Kaufman T.C."/>
            <person name="Kellis M."/>
            <person name="Gelbart W."/>
            <person name="Iyer V.N."/>
            <person name="Pollard D.A."/>
            <person name="Sackton T.B."/>
            <person name="Larracuente A.M."/>
            <person name="Singh N.D."/>
            <person name="Abad J.P."/>
            <person name="Abt D.N."/>
            <person name="Adryan B."/>
            <person name="Aguade M."/>
            <person name="Akashi H."/>
            <person name="Anderson W.W."/>
            <person name="Aquadro C.F."/>
            <person name="Ardell D.H."/>
            <person name="Arguello R."/>
            <person name="Artieri C.G."/>
            <person name="Barbash D.A."/>
            <person name="Barker D."/>
            <person name="Barsanti P."/>
            <person name="Batterham P."/>
            <person name="Batzoglou S."/>
            <person name="Begun D."/>
            <person name="Bhutkar A."/>
            <person name="Blanco E."/>
            <person name="Bosak S.A."/>
            <person name="Bradley R.K."/>
            <person name="Brand A.D."/>
            <person name="Brent M.R."/>
            <person name="Brooks A.N."/>
            <person name="Brown R.H."/>
            <person name="Butlin R.K."/>
            <person name="Caggese C."/>
            <person name="Calvi B.R."/>
            <person name="Bernardo de Carvalho A."/>
            <person name="Caspi A."/>
            <person name="Castrezana S."/>
            <person name="Celniker S.E."/>
            <person name="Chang J.L."/>
            <person name="Chapple C."/>
            <person name="Chatterji S."/>
            <person name="Chinwalla A."/>
            <person name="Civetta A."/>
            <person name="Clifton S.W."/>
            <person name="Comeron J.M."/>
            <person name="Costello J.C."/>
            <person name="Coyne J.A."/>
            <person name="Daub J."/>
            <person name="David R.G."/>
            <person name="Delcher A.L."/>
            <person name="Delehaunty K."/>
            <person name="Do C.B."/>
            <person name="Ebling H."/>
            <person name="Edwards K."/>
            <person name="Eickbush T."/>
            <person name="Evans J.D."/>
            <person name="Filipski A."/>
            <person name="Findeiss S."/>
            <person name="Freyhult E."/>
            <person name="Fulton L."/>
            <person name="Fulton R."/>
            <person name="Garcia A.C."/>
            <person name="Gardiner A."/>
            <person name="Garfield D.A."/>
            <person name="Garvin B.E."/>
            <person name="Gibson G."/>
            <person name="Gilbert D."/>
            <person name="Gnerre S."/>
            <person name="Godfrey J."/>
            <person name="Good R."/>
            <person name="Gotea V."/>
            <person name="Gravely B."/>
            <person name="Greenberg A.J."/>
            <person name="Griffiths-Jones S."/>
            <person name="Gross S."/>
            <person name="Guigo R."/>
            <person name="Gustafson E.A."/>
            <person name="Haerty W."/>
            <person name="Hahn M.W."/>
            <person name="Halligan D.L."/>
            <person name="Halpern A.L."/>
            <person name="Halter G.M."/>
            <person name="Han M.V."/>
            <person name="Heger A."/>
            <person name="Hillier L."/>
            <person name="Hinrichs A.S."/>
            <person name="Holmes I."/>
            <person name="Hoskins R.A."/>
            <person name="Hubisz M.J."/>
            <person name="Hultmark D."/>
            <person name="Huntley M.A."/>
            <person name="Jaffe D.B."/>
            <person name="Jagadeeshan S."/>
            <person name="Jeck W.R."/>
            <person name="Johnson J."/>
            <person name="Jones C.D."/>
            <person name="Jordan W.C."/>
            <person name="Karpen G.H."/>
            <person name="Kataoka E."/>
            <person name="Keightley P.D."/>
            <person name="Kheradpour P."/>
            <person name="Kirkness E.F."/>
            <person name="Koerich L.B."/>
            <person name="Kristiansen K."/>
            <person name="Kudrna D."/>
            <person name="Kulathinal R.J."/>
            <person name="Kumar S."/>
            <person name="Kwok R."/>
            <person name="Lander E."/>
            <person name="Langley C.H."/>
            <person name="Lapoint R."/>
            <person name="Lazzaro B.P."/>
            <person name="Lee S.J."/>
            <person name="Levesque L."/>
            <person name="Li R."/>
            <person name="Lin C.F."/>
            <person name="Lin M.F."/>
            <person name="Lindblad-Toh K."/>
            <person name="Llopart A."/>
            <person name="Long M."/>
            <person name="Low L."/>
            <person name="Lozovsky E."/>
            <person name="Lu J."/>
            <person name="Luo M."/>
            <person name="Machado C.A."/>
            <person name="Makalowski W."/>
            <person name="Marzo M."/>
            <person name="Matsuda M."/>
            <person name="Matzkin L."/>
            <person name="McAllister B."/>
            <person name="McBride C.S."/>
            <person name="McKernan B."/>
            <person name="McKernan K."/>
            <person name="Mendez-Lago M."/>
            <person name="Minx P."/>
            <person name="Mollenhauer M.U."/>
            <person name="Montooth K."/>
            <person name="Mount S.M."/>
            <person name="Mu X."/>
            <person name="Myers E."/>
            <person name="Negre B."/>
            <person name="Newfeld S."/>
            <person name="Nielsen R."/>
            <person name="Noor M.A."/>
            <person name="O'Grady P."/>
            <person name="Pachter L."/>
            <person name="Papaceit M."/>
            <person name="Parisi M.J."/>
            <person name="Parisi M."/>
            <person name="Parts L."/>
            <person name="Pedersen J.S."/>
            <person name="Pesole G."/>
            <person name="Phillippy A.M."/>
            <person name="Ponting C.P."/>
            <person name="Pop M."/>
            <person name="Porcelli D."/>
            <person name="Powell J.R."/>
            <person name="Prohaska S."/>
            <person name="Pruitt K."/>
            <person name="Puig M."/>
            <person name="Quesneville H."/>
            <person name="Ram K.R."/>
            <person name="Rand D."/>
            <person name="Rasmussen M.D."/>
            <person name="Reed L.K."/>
            <person name="Reenan R."/>
            <person name="Reily A."/>
            <person name="Remington K.A."/>
            <person name="Rieger T.T."/>
            <person name="Ritchie M.G."/>
            <person name="Robin C."/>
            <person name="Rogers Y.H."/>
            <person name="Rohde C."/>
            <person name="Rozas J."/>
            <person name="Rubenfield M.J."/>
            <person name="Ruiz A."/>
            <person name="Russo S."/>
            <person name="Salzberg S.L."/>
            <person name="Sanchez-Gracia A."/>
            <person name="Saranga D.J."/>
            <person name="Sato H."/>
            <person name="Schaeffer S.W."/>
            <person name="Schatz M.C."/>
            <person name="Schlenke T."/>
            <person name="Schwartz R."/>
            <person name="Segarra C."/>
            <person name="Singh R.S."/>
            <person name="Sirot L."/>
            <person name="Sirota M."/>
            <person name="Sisneros N.B."/>
            <person name="Smith C.D."/>
            <person name="Smith T.F."/>
            <person name="Spieth J."/>
            <person name="Stage D.E."/>
            <person name="Stark A."/>
            <person name="Stephan W."/>
            <person name="Strausberg R.L."/>
            <person name="Strempel S."/>
            <person name="Sturgill D."/>
            <person name="Sutton G."/>
            <person name="Sutton G.G."/>
            <person name="Tao W."/>
            <person name="Teichmann S."/>
            <person name="Tobari Y.N."/>
            <person name="Tomimura Y."/>
            <person name="Tsolas J.M."/>
            <person name="Valente V.L."/>
            <person name="Venter E."/>
            <person name="Venter J.C."/>
            <person name="Vicario S."/>
            <person name="Vieira F.G."/>
            <person name="Vilella A.J."/>
            <person name="Villasante A."/>
            <person name="Walenz B."/>
            <person name="Wang J."/>
            <person name="Wasserman M."/>
            <person name="Watts T."/>
            <person name="Wilson D."/>
            <person name="Wilson R.K."/>
            <person name="Wing R.A."/>
            <person name="Wolfner M.F."/>
            <person name="Wong A."/>
            <person name="Wong G.K."/>
            <person name="Wu C.I."/>
            <person name="Wu G."/>
            <person name="Yamamoto D."/>
            <person name="Yang H.P."/>
            <person name="Yang S.P."/>
            <person name="Yorke J.A."/>
            <person name="Yoshida K."/>
            <person name="Zdobnov E."/>
            <person name="Zhang P."/>
            <person name="Zhang Y."/>
            <person name="Zimin A.V."/>
            <person name="Baldwin J."/>
            <person name="Abdouelleil A."/>
            <person name="Abdulkadir J."/>
            <person name="Abebe A."/>
            <person name="Abera B."/>
            <person name="Abreu J."/>
            <person name="Acer S.C."/>
            <person name="Aftuck L."/>
            <person name="Alexander A."/>
            <person name="An P."/>
            <person name="Anderson E."/>
            <person name="Anderson S."/>
            <person name="Arachi H."/>
            <person name="Azer M."/>
            <person name="Bachantsang P."/>
            <person name="Barry A."/>
            <person name="Bayul T."/>
            <person name="Berlin A."/>
            <person name="Bessette D."/>
            <person name="Bloom T."/>
            <person name="Blye J."/>
            <person name="Boguslavskiy L."/>
            <person name="Bonnet C."/>
            <person name="Boukhgalter B."/>
            <person name="Bourzgui I."/>
            <person name="Brown A."/>
            <person name="Cahill P."/>
            <person name="Channer S."/>
            <person name="Cheshatsang Y."/>
            <person name="Chuda L."/>
            <person name="Citroen M."/>
            <person name="Collymore A."/>
            <person name="Cooke P."/>
            <person name="Costello M."/>
            <person name="D'Aco K."/>
            <person name="Daza R."/>
            <person name="De Haan G."/>
            <person name="DeGray S."/>
            <person name="DeMaso C."/>
            <person name="Dhargay N."/>
            <person name="Dooley K."/>
            <person name="Dooley E."/>
            <person name="Doricent M."/>
            <person name="Dorje P."/>
            <person name="Dorjee K."/>
            <person name="Dupes A."/>
            <person name="Elong R."/>
            <person name="Falk J."/>
            <person name="Farina A."/>
            <person name="Faro S."/>
            <person name="Ferguson D."/>
            <person name="Fisher S."/>
            <person name="Foley C.D."/>
            <person name="Franke A."/>
            <person name="Friedrich D."/>
            <person name="Gadbois L."/>
            <person name="Gearin G."/>
            <person name="Gearin C.R."/>
            <person name="Giannoukos G."/>
            <person name="Goode T."/>
            <person name="Graham J."/>
            <person name="Grandbois E."/>
            <person name="Grewal S."/>
            <person name="Gyaltsen K."/>
            <person name="Hafez N."/>
            <person name="Hagos B."/>
            <person name="Hall J."/>
            <person name="Henson C."/>
            <person name="Hollinger A."/>
            <person name="Honan T."/>
            <person name="Huard M.D."/>
            <person name="Hughes L."/>
            <person name="Hurhula B."/>
            <person name="Husby M.E."/>
            <person name="Kamat A."/>
            <person name="Kanga B."/>
            <person name="Kashin S."/>
            <person name="Khazanovich D."/>
            <person name="Kisner P."/>
            <person name="Lance K."/>
            <person name="Lara M."/>
            <person name="Lee W."/>
            <person name="Lennon N."/>
            <person name="Letendre F."/>
            <person name="LeVine R."/>
            <person name="Lipovsky A."/>
            <person name="Liu X."/>
            <person name="Liu J."/>
            <person name="Liu S."/>
            <person name="Lokyitsang T."/>
            <person name="Lokyitsang Y."/>
            <person name="Lubonja R."/>
            <person name="Lui A."/>
            <person name="MacDonald P."/>
            <person name="Magnisalis V."/>
            <person name="Maru K."/>
            <person name="Matthews C."/>
            <person name="McCusker W."/>
            <person name="McDonough S."/>
            <person name="Mehta T."/>
            <person name="Meldrim J."/>
            <person name="Meneus L."/>
            <person name="Mihai O."/>
            <person name="Mihalev A."/>
            <person name="Mihova T."/>
            <person name="Mittelman R."/>
            <person name="Mlenga V."/>
            <person name="Montmayeur A."/>
            <person name="Mulrain L."/>
            <person name="Navidi A."/>
            <person name="Naylor J."/>
            <person name="Negash T."/>
            <person name="Nguyen T."/>
            <person name="Nguyen N."/>
            <person name="Nicol R."/>
            <person name="Norbu C."/>
            <person name="Norbu N."/>
            <person name="Novod N."/>
            <person name="O'Neill B."/>
            <person name="Osman S."/>
            <person name="Markiewicz E."/>
            <person name="Oyono O.L."/>
            <person name="Patti C."/>
            <person name="Phunkhang P."/>
            <person name="Pierre F."/>
            <person name="Priest M."/>
            <person name="Raghuraman S."/>
            <person name="Rege F."/>
            <person name="Reyes R."/>
            <person name="Rise C."/>
            <person name="Rogov P."/>
            <person name="Ross K."/>
            <person name="Ryan E."/>
            <person name="Settipalli S."/>
            <person name="Shea T."/>
            <person name="Sherpa N."/>
            <person name="Shi L."/>
            <person name="Shih D."/>
            <person name="Sparrow T."/>
            <person name="Spaulding J."/>
            <person name="Stalker J."/>
            <person name="Stange-Thomann N."/>
            <person name="Stavropoulos S."/>
            <person name="Stone C."/>
            <person name="Strader C."/>
            <person name="Tesfaye S."/>
            <person name="Thomson T."/>
            <person name="Thoulutsang Y."/>
            <person name="Thoulutsang D."/>
            <person name="Topham K."/>
            <person name="Topping I."/>
            <person name="Tsamla T."/>
            <person name="Vassiliev H."/>
            <person name="Vo A."/>
            <person name="Wangchuk T."/>
            <person name="Wangdi T."/>
            <person name="Weiand M."/>
            <person name="Wilkinson J."/>
            <person name="Wilson A."/>
            <person name="Yadav S."/>
            <person name="Young G."/>
            <person name="Yu Q."/>
            <person name="Zembek L."/>
            <person name="Zhong D."/>
            <person name="Zimmer A."/>
            <person name="Zwirko Z."/>
            <person name="Jaffe D.B."/>
            <person name="Alvarez P."/>
            <person name="Brockman W."/>
            <person name="Butler J."/>
            <person name="Chin C."/>
            <person name="Gnerre S."/>
            <person name="Grabherr M."/>
            <person name="Kleber M."/>
            <person name="Mauceli E."/>
            <person name="MacCallum I."/>
        </authorList>
    </citation>
    <scope>NUCLEOTIDE SEQUENCE [LARGE SCALE GENOMIC DNA]</scope>
    <source>
        <strain evidence="16">Rob3c / Tucson 14021-0248.25</strain>
    </source>
</reference>
<dbReference type="GO" id="GO:0005615">
    <property type="term" value="C:extracellular space"/>
    <property type="evidence" value="ECO:0007669"/>
    <property type="project" value="TreeGrafter"/>
</dbReference>
<keyword evidence="3" id="KW-0217">Developmental protein</keyword>